<dbReference type="EMBL" id="GGEC01091201">
    <property type="protein sequence ID" value="MBX71685.1"/>
    <property type="molecule type" value="Transcribed_RNA"/>
</dbReference>
<name>A0A2P2QXK9_RHIMU</name>
<protein>
    <submittedName>
        <fullName evidence="1">Uncharacterized protein</fullName>
    </submittedName>
</protein>
<proteinExistence type="predicted"/>
<sequence length="30" mass="3519">MLAVVFYWICNFHRRLPSRQGGWVAQAKPS</sequence>
<reference evidence="1" key="1">
    <citation type="submission" date="2018-02" db="EMBL/GenBank/DDBJ databases">
        <title>Rhizophora mucronata_Transcriptome.</title>
        <authorList>
            <person name="Meera S.P."/>
            <person name="Sreeshan A."/>
            <person name="Augustine A."/>
        </authorList>
    </citation>
    <scope>NUCLEOTIDE SEQUENCE</scope>
    <source>
        <tissue evidence="1">Leaf</tissue>
    </source>
</reference>
<organism evidence="1">
    <name type="scientific">Rhizophora mucronata</name>
    <name type="common">Asiatic mangrove</name>
    <dbReference type="NCBI Taxonomy" id="61149"/>
    <lineage>
        <taxon>Eukaryota</taxon>
        <taxon>Viridiplantae</taxon>
        <taxon>Streptophyta</taxon>
        <taxon>Embryophyta</taxon>
        <taxon>Tracheophyta</taxon>
        <taxon>Spermatophyta</taxon>
        <taxon>Magnoliopsida</taxon>
        <taxon>eudicotyledons</taxon>
        <taxon>Gunneridae</taxon>
        <taxon>Pentapetalae</taxon>
        <taxon>rosids</taxon>
        <taxon>fabids</taxon>
        <taxon>Malpighiales</taxon>
        <taxon>Rhizophoraceae</taxon>
        <taxon>Rhizophora</taxon>
    </lineage>
</organism>
<dbReference type="AlphaFoldDB" id="A0A2P2QXK9"/>
<accession>A0A2P2QXK9</accession>
<evidence type="ECO:0000313" key="1">
    <source>
        <dbReference type="EMBL" id="MBX71685.1"/>
    </source>
</evidence>